<organism evidence="7 8">
    <name type="scientific">Micavibrio aeruginosavorus</name>
    <dbReference type="NCBI Taxonomy" id="349221"/>
    <lineage>
        <taxon>Bacteria</taxon>
        <taxon>Pseudomonadati</taxon>
        <taxon>Bdellovibrionota</taxon>
        <taxon>Bdellovibrionia</taxon>
        <taxon>Bdellovibrionales</taxon>
        <taxon>Pseudobdellovibrionaceae</taxon>
        <taxon>Micavibrio</taxon>
    </lineage>
</organism>
<evidence type="ECO:0000313" key="8">
    <source>
        <dbReference type="Proteomes" id="UP000249739"/>
    </source>
</evidence>
<dbReference type="PANTHER" id="PTHR11963">
    <property type="entry name" value="LEUCINE AMINOPEPTIDASE-RELATED"/>
    <property type="match status" value="1"/>
</dbReference>
<dbReference type="Gene3D" id="3.40.220.10">
    <property type="entry name" value="Leucine Aminopeptidase, subunit E, domain 1"/>
    <property type="match status" value="1"/>
</dbReference>
<dbReference type="GO" id="GO:0005737">
    <property type="term" value="C:cytoplasm"/>
    <property type="evidence" value="ECO:0007669"/>
    <property type="project" value="InterPro"/>
</dbReference>
<dbReference type="Pfam" id="PF21337">
    <property type="entry name" value="Peptidase_M17_N_1"/>
    <property type="match status" value="1"/>
</dbReference>
<dbReference type="Proteomes" id="UP000249739">
    <property type="component" value="Unassembled WGS sequence"/>
</dbReference>
<dbReference type="CDD" id="cd00433">
    <property type="entry name" value="Peptidase_M17"/>
    <property type="match status" value="1"/>
</dbReference>
<reference evidence="7 8" key="1">
    <citation type="submission" date="2017-08" db="EMBL/GenBank/DDBJ databases">
        <title>Infants hospitalized years apart are colonized by the same room-sourced microbial strains.</title>
        <authorList>
            <person name="Brooks B."/>
            <person name="Olm M.R."/>
            <person name="Firek B.A."/>
            <person name="Baker R."/>
            <person name="Thomas B.C."/>
            <person name="Morowitz M.J."/>
            <person name="Banfield J.F."/>
        </authorList>
    </citation>
    <scope>NUCLEOTIDE SEQUENCE [LARGE SCALE GENOMIC DNA]</scope>
    <source>
        <strain evidence="7">S2_006_000_R2_64</strain>
    </source>
</reference>
<keyword evidence="3" id="KW-0645">Protease</keyword>
<evidence type="ECO:0000259" key="6">
    <source>
        <dbReference type="PROSITE" id="PS00631"/>
    </source>
</evidence>
<dbReference type="InterPro" id="IPR000819">
    <property type="entry name" value="Peptidase_M17_C"/>
</dbReference>
<evidence type="ECO:0000256" key="1">
    <source>
        <dbReference type="ARBA" id="ARBA00009528"/>
    </source>
</evidence>
<name>A0A2W5HCK2_9BACT</name>
<evidence type="ECO:0000256" key="3">
    <source>
        <dbReference type="ARBA" id="ARBA00022670"/>
    </source>
</evidence>
<dbReference type="GO" id="GO:0070006">
    <property type="term" value="F:metalloaminopeptidase activity"/>
    <property type="evidence" value="ECO:0007669"/>
    <property type="project" value="InterPro"/>
</dbReference>
<sequence length="485" mass="53305">MPKAKPAPNNFSALQYPQVLVAKPKTKAVPVYLVYERDFDKWFKSQPKATQSSLLAQGFKGGASHVSISYKDASIESVYVGVGSSISLYSFAYVVDQIMKSAAQETYDTEFSIDDNSLSIEDLEKACIGWSLAAYKFDAYKKNPKKYPRLVWPKGVDKKRVESFIQSISLIRNLINLPANDLGPEELADTARQVAVAQKATFKVIEDKKLLTSNFPMIYAVGDSSERRPRLIDITWGKTTDPKLTIVGKGVVFDTGGLDIKPSSAMLLMKKDMGGSAMALGLAWMIMSLNLPVRLRVLIPAVENSISGIAYRPGDVLRSRQGLTVEIGNTDAEGRLVMADCLTLACEEKPDLLMDFSTLTGAARTALGFDIPAMFSNNDEIAIELQKTSLNVEDPLWQLPLWAPYKNDISSSIADLNNAGNNPAGSITAALFLQSFVTNNTDWVHIDHYAWEASGKPGRPRGGADTGMRAAFAYLEKRYKKKSKK</sequence>
<dbReference type="PRINTS" id="PR00481">
    <property type="entry name" value="LAMNOPPTDASE"/>
</dbReference>
<feature type="domain" description="Cytosol aminopeptidase" evidence="6">
    <location>
        <begin position="329"/>
        <end position="336"/>
    </location>
</feature>
<keyword evidence="4" id="KW-0378">Hydrolase</keyword>
<comment type="caution">
    <text evidence="7">The sequence shown here is derived from an EMBL/GenBank/DDBJ whole genome shotgun (WGS) entry which is preliminary data.</text>
</comment>
<dbReference type="EMBL" id="QFOT01000047">
    <property type="protein sequence ID" value="PZP55856.1"/>
    <property type="molecule type" value="Genomic_DNA"/>
</dbReference>
<dbReference type="SUPFAM" id="SSF53187">
    <property type="entry name" value="Zn-dependent exopeptidases"/>
    <property type="match status" value="1"/>
</dbReference>
<evidence type="ECO:0000256" key="5">
    <source>
        <dbReference type="ARBA" id="ARBA00023211"/>
    </source>
</evidence>
<dbReference type="Gene3D" id="3.40.630.10">
    <property type="entry name" value="Zn peptidases"/>
    <property type="match status" value="1"/>
</dbReference>
<dbReference type="PROSITE" id="PS00631">
    <property type="entry name" value="CYTOSOL_AP"/>
    <property type="match status" value="1"/>
</dbReference>
<dbReference type="Pfam" id="PF00883">
    <property type="entry name" value="Peptidase_M17"/>
    <property type="match status" value="1"/>
</dbReference>
<evidence type="ECO:0000256" key="4">
    <source>
        <dbReference type="ARBA" id="ARBA00022801"/>
    </source>
</evidence>
<evidence type="ECO:0000313" key="7">
    <source>
        <dbReference type="EMBL" id="PZP55856.1"/>
    </source>
</evidence>
<dbReference type="GO" id="GO:0006508">
    <property type="term" value="P:proteolysis"/>
    <property type="evidence" value="ECO:0007669"/>
    <property type="project" value="UniProtKB-KW"/>
</dbReference>
<dbReference type="InterPro" id="IPR043472">
    <property type="entry name" value="Macro_dom-like"/>
</dbReference>
<evidence type="ECO:0000256" key="2">
    <source>
        <dbReference type="ARBA" id="ARBA00022438"/>
    </source>
</evidence>
<comment type="similarity">
    <text evidence="1">Belongs to the peptidase M17 family.</text>
</comment>
<accession>A0A2W5HCK2</accession>
<protein>
    <submittedName>
        <fullName evidence="7">Leucyl aminopeptidase</fullName>
    </submittedName>
</protein>
<keyword evidence="2 7" id="KW-0031">Aminopeptidase</keyword>
<gene>
    <name evidence="7" type="ORF">DI586_05495</name>
</gene>
<dbReference type="PANTHER" id="PTHR11963:SF20">
    <property type="entry name" value="PEPTIDASE B"/>
    <property type="match status" value="1"/>
</dbReference>
<dbReference type="InterPro" id="IPR011356">
    <property type="entry name" value="Leucine_aapep/pepB"/>
</dbReference>
<dbReference type="InterPro" id="IPR048816">
    <property type="entry name" value="Peptidase_M17_N_1"/>
</dbReference>
<keyword evidence="5" id="KW-0464">Manganese</keyword>
<dbReference type="GO" id="GO:0030145">
    <property type="term" value="F:manganese ion binding"/>
    <property type="evidence" value="ECO:0007669"/>
    <property type="project" value="InterPro"/>
</dbReference>
<dbReference type="AlphaFoldDB" id="A0A2W5HCK2"/>
<proteinExistence type="inferred from homology"/>